<dbReference type="RefSeq" id="WP_276236277.1">
    <property type="nucleotide sequence ID" value="NZ_CP119803.1"/>
</dbReference>
<dbReference type="GO" id="GO:0004519">
    <property type="term" value="F:endonuclease activity"/>
    <property type="evidence" value="ECO:0007669"/>
    <property type="project" value="UniProtKB-KW"/>
</dbReference>
<keyword evidence="2" id="KW-0255">Endonuclease</keyword>
<dbReference type="GeneID" id="79268310"/>
<dbReference type="Proteomes" id="UP001596398">
    <property type="component" value="Unassembled WGS sequence"/>
</dbReference>
<feature type="domain" description="PD(D/E)XK endonuclease" evidence="1">
    <location>
        <begin position="45"/>
        <end position="149"/>
    </location>
</feature>
<gene>
    <name evidence="2" type="ORF">ACFQJ4_14820</name>
</gene>
<dbReference type="InterPro" id="IPR021671">
    <property type="entry name" value="PD(D/E)XK_Endonuc"/>
</dbReference>
<organism evidence="2 3">
    <name type="scientific">Halosegnis marinus</name>
    <dbReference type="NCBI Taxonomy" id="3034023"/>
    <lineage>
        <taxon>Archaea</taxon>
        <taxon>Methanobacteriati</taxon>
        <taxon>Methanobacteriota</taxon>
        <taxon>Stenosarchaea group</taxon>
        <taxon>Halobacteria</taxon>
        <taxon>Halobacteriales</taxon>
        <taxon>Natronomonadaceae</taxon>
        <taxon>Halosegnis</taxon>
    </lineage>
</organism>
<keyword evidence="2" id="KW-0378">Hydrolase</keyword>
<evidence type="ECO:0000313" key="2">
    <source>
        <dbReference type="EMBL" id="MFC7236572.1"/>
    </source>
</evidence>
<reference evidence="2 3" key="1">
    <citation type="journal article" date="2019" name="Int. J. Syst. Evol. Microbiol.">
        <title>The Global Catalogue of Microorganisms (GCM) 10K type strain sequencing project: providing services to taxonomists for standard genome sequencing and annotation.</title>
        <authorList>
            <consortium name="The Broad Institute Genomics Platform"/>
            <consortium name="The Broad Institute Genome Sequencing Center for Infectious Disease"/>
            <person name="Wu L."/>
            <person name="Ma J."/>
        </authorList>
    </citation>
    <scope>NUCLEOTIDE SEQUENCE [LARGE SCALE GENOMIC DNA]</scope>
    <source>
        <strain evidence="2 3">DT85</strain>
    </source>
</reference>
<evidence type="ECO:0000259" key="1">
    <source>
        <dbReference type="Pfam" id="PF11645"/>
    </source>
</evidence>
<comment type="caution">
    <text evidence="2">The sequence shown here is derived from an EMBL/GenBank/DDBJ whole genome shotgun (WGS) entry which is preliminary data.</text>
</comment>
<dbReference type="EMBL" id="JBHTAP010000002">
    <property type="protein sequence ID" value="MFC7236572.1"/>
    <property type="molecule type" value="Genomic_DNA"/>
</dbReference>
<dbReference type="Pfam" id="PF11645">
    <property type="entry name" value="PDDEXK_5"/>
    <property type="match status" value="1"/>
</dbReference>
<name>A0ABD5ZT76_9EURY</name>
<proteinExistence type="predicted"/>
<dbReference type="AlphaFoldDB" id="A0ABD5ZT76"/>
<sequence>MCIDLFCVVAHRPLILFTLHNSECLLSNGSGRCNPKSWACRRGAAEFHAAADLVEHNCRVSYTHGLYKYDLIADREDELLRVQVKKARQDTDKSWKYSIPTGGYTNDEIDLFAGYAPGPNKVFYVPVTDTGKEFRVLDKTGENMNEHNRDLAKLIDDYTFERAFRKLRDE</sequence>
<dbReference type="Gene3D" id="3.40.1350.10">
    <property type="match status" value="1"/>
</dbReference>
<evidence type="ECO:0000313" key="3">
    <source>
        <dbReference type="Proteomes" id="UP001596398"/>
    </source>
</evidence>
<protein>
    <submittedName>
        <fullName evidence="2">Group I intron-associated PD-(D/E)XK endonuclease</fullName>
    </submittedName>
</protein>
<dbReference type="InterPro" id="IPR011856">
    <property type="entry name" value="tRNA_endonuc-like_dom_sf"/>
</dbReference>
<accession>A0ABD5ZT76</accession>
<keyword evidence="2" id="KW-0540">Nuclease</keyword>
<keyword evidence="3" id="KW-1185">Reference proteome</keyword>